<sequence>MNLKELLQKGYFPKELPPPFQTEQFSAEIDDIKCDWLSVSVTLTNPKKKKFRESRWVTHSLPKIGFSRRLLGIPNPLHQTELAETIIDKWTEITDIYDDSNFSTSKPVEDPDNKRAYVPEFSFTDFKRKRFIESFDKLYEVKTDISRFYATIYTHSIPWLVHTKPIAKLNRSNLTMLGNKLDKDLRVSNSGQTVGIPIGPDTSLIVAEIICCKLDAILASKFNWVKAFRYYDDYYIYTEDNAQAEKVFKFLQGLFTEYQLDANEEKTKISKSPQILEFDWSINLGSFIFRNNPKSQKIDLERYFSLSFQYQLENPKESVLKFAIARIKYIFFLKDSWELYQSYLLKAMMTEPSVIMDVAKILISNISNVDKSRLKSVLEYIIKEHTPKGHHSEVAWSLWLFKEFNLKLTNKNADLVLSSNDICSILIVLDLKDSGLVNSTVDTSHLEIDLTTDSLMDDKWLLTYESIKKGWLTSGVNTISDNEYFDILFQRDVEFYDNSRRIEPIKPIPKKIEQKENAKPIAKPKEKEEELTDEQKDALMYSQSSY</sequence>
<dbReference type="Pfam" id="PF00078">
    <property type="entry name" value="RVT_1"/>
    <property type="match status" value="1"/>
</dbReference>
<keyword evidence="3" id="KW-0808">Transferase</keyword>
<proteinExistence type="predicted"/>
<evidence type="ECO:0000313" key="4">
    <source>
        <dbReference type="Proteomes" id="UP000051643"/>
    </source>
</evidence>
<protein>
    <submittedName>
        <fullName evidence="3">Reverse transcriptase</fullName>
    </submittedName>
</protein>
<dbReference type="RefSeq" id="WP_057481888.1">
    <property type="nucleotide sequence ID" value="NZ_BMWR01000017.1"/>
</dbReference>
<dbReference type="Proteomes" id="UP000051643">
    <property type="component" value="Unassembled WGS sequence"/>
</dbReference>
<dbReference type="EMBL" id="LKTP01000021">
    <property type="protein sequence ID" value="KRG28721.1"/>
    <property type="molecule type" value="Genomic_DNA"/>
</dbReference>
<keyword evidence="4" id="KW-1185">Reference proteome</keyword>
<feature type="domain" description="Reverse transcriptase" evidence="2">
    <location>
        <begin position="1"/>
        <end position="282"/>
    </location>
</feature>
<name>A0A0Q9ZIT6_9FLAO</name>
<reference evidence="3" key="1">
    <citation type="submission" date="2015-10" db="EMBL/GenBank/DDBJ databases">
        <title>Draft genome sequence of Salegentibacter mishustinae KCTC 12263.</title>
        <authorList>
            <person name="Lin W."/>
            <person name="Zheng Q."/>
        </authorList>
    </citation>
    <scope>NUCLEOTIDE SEQUENCE [LARGE SCALE GENOMIC DNA]</scope>
    <source>
        <strain evidence="3">KCTC 12263</strain>
    </source>
</reference>
<dbReference type="PROSITE" id="PS50878">
    <property type="entry name" value="RT_POL"/>
    <property type="match status" value="1"/>
</dbReference>
<gene>
    <name evidence="3" type="ORF">APR42_16780</name>
</gene>
<evidence type="ECO:0000313" key="3">
    <source>
        <dbReference type="EMBL" id="KRG28721.1"/>
    </source>
</evidence>
<accession>A0A0Q9ZIT6</accession>
<dbReference type="OrthoDB" id="9780724at2"/>
<comment type="caution">
    <text evidence="3">The sequence shown here is derived from an EMBL/GenBank/DDBJ whole genome shotgun (WGS) entry which is preliminary data.</text>
</comment>
<feature type="region of interest" description="Disordered" evidence="1">
    <location>
        <begin position="506"/>
        <end position="546"/>
    </location>
</feature>
<evidence type="ECO:0000259" key="2">
    <source>
        <dbReference type="PROSITE" id="PS50878"/>
    </source>
</evidence>
<feature type="compositionally biased region" description="Basic and acidic residues" evidence="1">
    <location>
        <begin position="506"/>
        <end position="537"/>
    </location>
</feature>
<dbReference type="AlphaFoldDB" id="A0A0Q9ZIT6"/>
<organism evidence="3 4">
    <name type="scientific">Salegentibacter mishustinae</name>
    <dbReference type="NCBI Taxonomy" id="270918"/>
    <lineage>
        <taxon>Bacteria</taxon>
        <taxon>Pseudomonadati</taxon>
        <taxon>Bacteroidota</taxon>
        <taxon>Flavobacteriia</taxon>
        <taxon>Flavobacteriales</taxon>
        <taxon>Flavobacteriaceae</taxon>
        <taxon>Salegentibacter</taxon>
    </lineage>
</organism>
<dbReference type="GO" id="GO:0003964">
    <property type="term" value="F:RNA-directed DNA polymerase activity"/>
    <property type="evidence" value="ECO:0007669"/>
    <property type="project" value="UniProtKB-KW"/>
</dbReference>
<keyword evidence="3" id="KW-0695">RNA-directed DNA polymerase</keyword>
<evidence type="ECO:0000256" key="1">
    <source>
        <dbReference type="SAM" id="MobiDB-lite"/>
    </source>
</evidence>
<dbReference type="InterPro" id="IPR000477">
    <property type="entry name" value="RT_dom"/>
</dbReference>
<keyword evidence="3" id="KW-0548">Nucleotidyltransferase</keyword>
<dbReference type="STRING" id="270918.APR42_16780"/>
<dbReference type="CDD" id="cd01646">
    <property type="entry name" value="RT_Bac_retron_I"/>
    <property type="match status" value="1"/>
</dbReference>